<protein>
    <submittedName>
        <fullName evidence="3">NucA/NucB deoxyribonuclease domain-containing protein</fullName>
    </submittedName>
</protein>
<sequence>MNYGIRWTRPLFVALLGMASALAHAESATDVSPICTTVSHATNDDDLLSRGSHCFVSDEQEYVVKNDENAEIGRVGFLAYTYSDNPLNQLSWTLKFRFRARVISGNPSGVMIKPVIECGSACTVAPNAGVTLMVGGLSAEENVTLTPNLGDNNPLRFTPSIEIRAVKTGESFDNGPSLAFYGGVTNVSQIRCDVGLAKAGTQGCVYERAPAVLRTITLGNPDVDESARHILEAQQEGLPGRFVSRGDGTIFADSSASPLTRLRDASLRASNRAASKAQCVAKFGTVTGQCTFTGDPDEVPSDCDCDEYPFAATNEGAAFGNVSVKRIDASDNRRAGAFLGNFYLNQRVLDGDPFFVEVGSASAKR</sequence>
<evidence type="ECO:0000313" key="4">
    <source>
        <dbReference type="Proteomes" id="UP001059745"/>
    </source>
</evidence>
<proteinExistence type="predicted"/>
<dbReference type="RefSeq" id="WP_260531485.1">
    <property type="nucleotide sequence ID" value="NZ_CP104215.1"/>
</dbReference>
<organism evidence="3 4">
    <name type="scientific">Burkholderia gladioli</name>
    <name type="common">Pseudomonas marginata</name>
    <name type="synonym">Phytomonas marginata</name>
    <dbReference type="NCBI Taxonomy" id="28095"/>
    <lineage>
        <taxon>Bacteria</taxon>
        <taxon>Pseudomonadati</taxon>
        <taxon>Pseudomonadota</taxon>
        <taxon>Betaproteobacteria</taxon>
        <taxon>Burkholderiales</taxon>
        <taxon>Burkholderiaceae</taxon>
        <taxon>Burkholderia</taxon>
    </lineage>
</organism>
<evidence type="ECO:0000259" key="2">
    <source>
        <dbReference type="Pfam" id="PF14040"/>
    </source>
</evidence>
<gene>
    <name evidence="3" type="ORF">NYZ96_28270</name>
</gene>
<feature type="signal peptide" evidence="1">
    <location>
        <begin position="1"/>
        <end position="25"/>
    </location>
</feature>
<dbReference type="InterPro" id="IPR029476">
    <property type="entry name" value="DNase_NucA_NucB"/>
</dbReference>
<feature type="chain" id="PRO_5044312149" evidence="1">
    <location>
        <begin position="26"/>
        <end position="365"/>
    </location>
</feature>
<dbReference type="AlphaFoldDB" id="A0AB38TV52"/>
<evidence type="ECO:0000256" key="1">
    <source>
        <dbReference type="SAM" id="SignalP"/>
    </source>
</evidence>
<dbReference type="Proteomes" id="UP001059745">
    <property type="component" value="Chromosome 2"/>
</dbReference>
<keyword evidence="1" id="KW-0732">Signal</keyword>
<dbReference type="Pfam" id="PF14040">
    <property type="entry name" value="DNase_NucA_NucB"/>
    <property type="match status" value="1"/>
</dbReference>
<name>A0AB38TV52_BURGA</name>
<evidence type="ECO:0000313" key="3">
    <source>
        <dbReference type="EMBL" id="UWX72333.1"/>
    </source>
</evidence>
<reference evidence="3" key="1">
    <citation type="submission" date="2022-09" db="EMBL/GenBank/DDBJ databases">
        <title>Genomic of Burkholderia gladioli.</title>
        <authorList>
            <person name="Wu H."/>
        </authorList>
    </citation>
    <scope>NUCLEOTIDE SEQUENCE</scope>
    <source>
        <strain evidence="3">ZN-S4</strain>
    </source>
</reference>
<dbReference type="EMBL" id="CP104215">
    <property type="protein sequence ID" value="UWX72333.1"/>
    <property type="molecule type" value="Genomic_DNA"/>
</dbReference>
<accession>A0AB38TV52</accession>
<feature type="domain" description="Deoxyribonuclease NucA/NucB" evidence="2">
    <location>
        <begin position="266"/>
        <end position="356"/>
    </location>
</feature>